<dbReference type="EMBL" id="RXHU01000011">
    <property type="protein sequence ID" value="RTE11193.1"/>
    <property type="molecule type" value="Genomic_DNA"/>
</dbReference>
<sequence length="94" mass="11070">MQPLYKADSTIKVIAEHYEQIVEEETELMERIRTCEAYLNAILEQTYRNGDQHHKLTVEDILTAVFTISSELRTELLHVQFEKALLSCRMKQDK</sequence>
<keyword evidence="2" id="KW-1185">Reference proteome</keyword>
<name>A0A3S0BYM1_9BACL</name>
<gene>
    <name evidence="1" type="ORF">EJQ19_02575</name>
</gene>
<dbReference type="AlphaFoldDB" id="A0A3S0BYM1"/>
<comment type="caution">
    <text evidence="1">The sequence shown here is derived from an EMBL/GenBank/DDBJ whole genome shotgun (WGS) entry which is preliminary data.</text>
</comment>
<organism evidence="1 2">
    <name type="scientific">Paenibacillus whitsoniae</name>
    <dbReference type="NCBI Taxonomy" id="2496558"/>
    <lineage>
        <taxon>Bacteria</taxon>
        <taxon>Bacillati</taxon>
        <taxon>Bacillota</taxon>
        <taxon>Bacilli</taxon>
        <taxon>Bacillales</taxon>
        <taxon>Paenibacillaceae</taxon>
        <taxon>Paenibacillus</taxon>
    </lineage>
</organism>
<accession>A0A3S0BYM1</accession>
<evidence type="ECO:0000313" key="2">
    <source>
        <dbReference type="Proteomes" id="UP000276128"/>
    </source>
</evidence>
<dbReference type="RefSeq" id="WP_126139644.1">
    <property type="nucleotide sequence ID" value="NZ_RXHU01000011.1"/>
</dbReference>
<evidence type="ECO:0000313" key="1">
    <source>
        <dbReference type="EMBL" id="RTE11193.1"/>
    </source>
</evidence>
<dbReference type="OrthoDB" id="2472809at2"/>
<reference evidence="1 2" key="1">
    <citation type="submission" date="2018-12" db="EMBL/GenBank/DDBJ databases">
        <title>Bacillus ochoae sp. nov., Paenibacillus whitsoniae sp. nov., Paenibacillus spiritus sp. nov. Isolated from the Mars Exploration Rover during spacecraft assembly.</title>
        <authorList>
            <person name="Seuylemezian A."/>
            <person name="Vaishampayan P."/>
        </authorList>
    </citation>
    <scope>NUCLEOTIDE SEQUENCE [LARGE SCALE GENOMIC DNA]</scope>
    <source>
        <strain evidence="1 2">MER 54</strain>
    </source>
</reference>
<protein>
    <submittedName>
        <fullName evidence="1">Uncharacterized protein</fullName>
    </submittedName>
</protein>
<dbReference type="Proteomes" id="UP000276128">
    <property type="component" value="Unassembled WGS sequence"/>
</dbReference>
<proteinExistence type="predicted"/>